<evidence type="ECO:0000256" key="4">
    <source>
        <dbReference type="ARBA" id="ARBA00022729"/>
    </source>
</evidence>
<comment type="subcellular location">
    <subcellularLocation>
        <location evidence="1">Secreted</location>
        <location evidence="1">Cell wall</location>
    </subcellularLocation>
</comment>
<keyword evidence="2" id="KW-0134">Cell wall</keyword>
<evidence type="ECO:0000256" key="6">
    <source>
        <dbReference type="SAM" id="SignalP"/>
    </source>
</evidence>
<dbReference type="PROSITE" id="PS50213">
    <property type="entry name" value="FAS1"/>
    <property type="match status" value="1"/>
</dbReference>
<dbReference type="InParanoid" id="C1FHB2"/>
<dbReference type="GeneID" id="8247090"/>
<sequence>MAAPRPPALLLSAFLALQVLFLSRPSRGDDAPPFPDWLERLYPGLGSEVSGVCEGSFDVSVHWAHVSRCARVTGSLAVTGILPDVFTTREPYNRVLWTVDGDVLIERNALLVSLRGAFPGLTRVGGNVRIVDTALVHLAGFESLREVNGAVLVADNARMLAFKDGVTVAFQSLLSVGGSVVVSNNAAEELDGFRALRRVGVGAGGGGVTIGPSVDMRYVVGSGPGWHGDVTRGETEAFPSLEYAGGDVEIIGGDGLRNIKGAFRRLMRAAGTVRIEGNTPALAEVSDSFSLLDYAGGDVRVRGNTNLVMVSQSFVSLRAAGGDLSIDDCESLVRVEGGTFNRVQWLSGSLIVSKTGLRSLSFLYSLANIGTDIALRENAYLKSLDGLQNLRFVGRGYALQGLEGNFGRCGAISERYGVSHQCHTRQYRFCQPLSRSPALSVPGWYRCVDSIATKLLTTPELKTTAALAQASGQMDSLQTPAAALTMFAPTDVGWLRSVGRLDAIRLRAEAAQSPNALSELLHAHTIRGDEMPREARRVE</sequence>
<dbReference type="InterPro" id="IPR036941">
    <property type="entry name" value="Rcpt_L-dom_sf"/>
</dbReference>
<dbReference type="InterPro" id="IPR051648">
    <property type="entry name" value="CWI-Assembly_Regulator"/>
</dbReference>
<dbReference type="OrthoDB" id="286301at2759"/>
<evidence type="ECO:0000259" key="7">
    <source>
        <dbReference type="PROSITE" id="PS50213"/>
    </source>
</evidence>
<keyword evidence="3" id="KW-0964">Secreted</keyword>
<evidence type="ECO:0000256" key="2">
    <source>
        <dbReference type="ARBA" id="ARBA00022512"/>
    </source>
</evidence>
<evidence type="ECO:0000256" key="3">
    <source>
        <dbReference type="ARBA" id="ARBA00022525"/>
    </source>
</evidence>
<feature type="signal peptide" evidence="6">
    <location>
        <begin position="1"/>
        <end position="28"/>
    </location>
</feature>
<feature type="chain" id="PRO_5002909336" description="FAS1 domain-containing protein" evidence="6">
    <location>
        <begin position="29"/>
        <end position="539"/>
    </location>
</feature>
<feature type="domain" description="FAS1" evidence="7">
    <location>
        <begin position="448"/>
        <end position="539"/>
    </location>
</feature>
<dbReference type="AlphaFoldDB" id="C1FHB2"/>
<evidence type="ECO:0000313" key="8">
    <source>
        <dbReference type="EMBL" id="ACO69789.1"/>
    </source>
</evidence>
<accession>C1FHB2</accession>
<dbReference type="Proteomes" id="UP000002009">
    <property type="component" value="Chromosome 10"/>
</dbReference>
<dbReference type="PANTHER" id="PTHR31018">
    <property type="entry name" value="SPORULATION-SPECIFIC PROTEIN-RELATED"/>
    <property type="match status" value="1"/>
</dbReference>
<gene>
    <name evidence="8" type="ORF">MICPUN_102762</name>
</gene>
<keyword evidence="4 6" id="KW-0732">Signal</keyword>
<dbReference type="InterPro" id="IPR036378">
    <property type="entry name" value="FAS1_dom_sf"/>
</dbReference>
<dbReference type="Gene3D" id="3.80.20.20">
    <property type="entry name" value="Receptor L-domain"/>
    <property type="match status" value="1"/>
</dbReference>
<evidence type="ECO:0000313" key="9">
    <source>
        <dbReference type="Proteomes" id="UP000002009"/>
    </source>
</evidence>
<evidence type="ECO:0000256" key="5">
    <source>
        <dbReference type="ARBA" id="ARBA00023180"/>
    </source>
</evidence>
<name>C1FHB2_MICCC</name>
<evidence type="ECO:0000256" key="1">
    <source>
        <dbReference type="ARBA" id="ARBA00004191"/>
    </source>
</evidence>
<dbReference type="PANTHER" id="PTHR31018:SF3">
    <property type="entry name" value="RECEPTOR PROTEIN-TYROSINE KINASE"/>
    <property type="match status" value="1"/>
</dbReference>
<keyword evidence="9" id="KW-1185">Reference proteome</keyword>
<dbReference type="SUPFAM" id="SSF82153">
    <property type="entry name" value="FAS1 domain"/>
    <property type="match status" value="1"/>
</dbReference>
<keyword evidence="5" id="KW-0325">Glycoprotein</keyword>
<organism evidence="8 9">
    <name type="scientific">Micromonas commoda (strain RCC299 / NOUM17 / CCMP2709)</name>
    <name type="common">Picoplanktonic green alga</name>
    <dbReference type="NCBI Taxonomy" id="296587"/>
    <lineage>
        <taxon>Eukaryota</taxon>
        <taxon>Viridiplantae</taxon>
        <taxon>Chlorophyta</taxon>
        <taxon>Mamiellophyceae</taxon>
        <taxon>Mamiellales</taxon>
        <taxon>Mamiellaceae</taxon>
        <taxon>Micromonas</taxon>
    </lineage>
</organism>
<dbReference type="KEGG" id="mis:MICPUN_102762"/>
<dbReference type="InterPro" id="IPR000782">
    <property type="entry name" value="FAS1_domain"/>
</dbReference>
<dbReference type="Gene3D" id="2.30.180.10">
    <property type="entry name" value="FAS1 domain"/>
    <property type="match status" value="1"/>
</dbReference>
<dbReference type="EMBL" id="CP001576">
    <property type="protein sequence ID" value="ACO69789.1"/>
    <property type="molecule type" value="Genomic_DNA"/>
</dbReference>
<dbReference type="SUPFAM" id="SSF52058">
    <property type="entry name" value="L domain-like"/>
    <property type="match status" value="2"/>
</dbReference>
<dbReference type="RefSeq" id="XP_002508531.1">
    <property type="nucleotide sequence ID" value="XM_002508485.1"/>
</dbReference>
<protein>
    <recommendedName>
        <fullName evidence="7">FAS1 domain-containing protein</fullName>
    </recommendedName>
</protein>
<reference evidence="8 9" key="1">
    <citation type="journal article" date="2009" name="Science">
        <title>Green evolution and dynamic adaptations revealed by genomes of the marine picoeukaryotes Micromonas.</title>
        <authorList>
            <person name="Worden A.Z."/>
            <person name="Lee J.H."/>
            <person name="Mock T."/>
            <person name="Rouze P."/>
            <person name="Simmons M.P."/>
            <person name="Aerts A.L."/>
            <person name="Allen A.E."/>
            <person name="Cuvelier M.L."/>
            <person name="Derelle E."/>
            <person name="Everett M.V."/>
            <person name="Foulon E."/>
            <person name="Grimwood J."/>
            <person name="Gundlach H."/>
            <person name="Henrissat B."/>
            <person name="Napoli C."/>
            <person name="McDonald S.M."/>
            <person name="Parker M.S."/>
            <person name="Rombauts S."/>
            <person name="Salamov A."/>
            <person name="Von Dassow P."/>
            <person name="Badger J.H."/>
            <person name="Coutinho P.M."/>
            <person name="Demir E."/>
            <person name="Dubchak I."/>
            <person name="Gentemann C."/>
            <person name="Eikrem W."/>
            <person name="Gready J.E."/>
            <person name="John U."/>
            <person name="Lanier W."/>
            <person name="Lindquist E.A."/>
            <person name="Lucas S."/>
            <person name="Mayer K.F."/>
            <person name="Moreau H."/>
            <person name="Not F."/>
            <person name="Otillar R."/>
            <person name="Panaud O."/>
            <person name="Pangilinan J."/>
            <person name="Paulsen I."/>
            <person name="Piegu B."/>
            <person name="Poliakov A."/>
            <person name="Robbens S."/>
            <person name="Schmutz J."/>
            <person name="Toulza E."/>
            <person name="Wyss T."/>
            <person name="Zelensky A."/>
            <person name="Zhou K."/>
            <person name="Armbrust E.V."/>
            <person name="Bhattacharya D."/>
            <person name="Goodenough U.W."/>
            <person name="Van de Peer Y."/>
            <person name="Grigoriev I.V."/>
        </authorList>
    </citation>
    <scope>NUCLEOTIDE SEQUENCE [LARGE SCALE GENOMIC DNA]</scope>
    <source>
        <strain evidence="9">RCC299 / NOUM17</strain>
    </source>
</reference>
<proteinExistence type="predicted"/>